<dbReference type="SUPFAM" id="SSF53271">
    <property type="entry name" value="PRTase-like"/>
    <property type="match status" value="1"/>
</dbReference>
<evidence type="ECO:0000256" key="1">
    <source>
        <dbReference type="ARBA" id="ARBA00008007"/>
    </source>
</evidence>
<dbReference type="Gene3D" id="3.40.50.2020">
    <property type="match status" value="1"/>
</dbReference>
<dbReference type="CDD" id="cd06223">
    <property type="entry name" value="PRTases_typeI"/>
    <property type="match status" value="1"/>
</dbReference>
<dbReference type="PANTHER" id="PTHR47505:SF1">
    <property type="entry name" value="DNA UTILIZATION PROTEIN YHGH"/>
    <property type="match status" value="1"/>
</dbReference>
<protein>
    <submittedName>
        <fullName evidence="2">ComF family protein</fullName>
    </submittedName>
</protein>
<sequence length="241" mass="27491">MSLLHLYSPSLCSICEIEIENTGLCPSCRLHLQRLDGQGRCATCFSRLDDGCSFCSSRNVFFDTYRALYALDETTAPLIRKLKFENERWLIRLFTDAICDVMSSMQVRRIGWISSGKLAHRIRPYQPVADLAQYASKRAGVACGADIMKIKRAKQSAARYENRFFDLPRSLRLTASFEKVDHYLLLEDIFTTGATANESARLLKRAGVKEVHVISLFQRQRDGLVWTPSQETERETSTFSQ</sequence>
<proteinExistence type="inferred from homology"/>
<dbReference type="Proteomes" id="UP000460298">
    <property type="component" value="Unassembled WGS sequence"/>
</dbReference>
<accession>A0A833LXZ3</accession>
<dbReference type="PANTHER" id="PTHR47505">
    <property type="entry name" value="DNA UTILIZATION PROTEIN YHGH"/>
    <property type="match status" value="1"/>
</dbReference>
<evidence type="ECO:0000313" key="3">
    <source>
        <dbReference type="Proteomes" id="UP000460298"/>
    </source>
</evidence>
<organism evidence="2 3">
    <name type="scientific">Leptonema illini</name>
    <dbReference type="NCBI Taxonomy" id="183"/>
    <lineage>
        <taxon>Bacteria</taxon>
        <taxon>Pseudomonadati</taxon>
        <taxon>Spirochaetota</taxon>
        <taxon>Spirochaetia</taxon>
        <taxon>Leptospirales</taxon>
        <taxon>Leptospiraceae</taxon>
        <taxon>Leptonema</taxon>
    </lineage>
</organism>
<dbReference type="InterPro" id="IPR029057">
    <property type="entry name" value="PRTase-like"/>
</dbReference>
<reference evidence="2 3" key="1">
    <citation type="submission" date="2019-10" db="EMBL/GenBank/DDBJ databases">
        <title>Extracellular Electron Transfer in a Candidatus Methanoperedens spp. Enrichment Culture.</title>
        <authorList>
            <person name="Berger S."/>
            <person name="Rangel Shaw D."/>
            <person name="Berben T."/>
            <person name="In 'T Zandt M."/>
            <person name="Frank J."/>
            <person name="Reimann J."/>
            <person name="Jetten M.S.M."/>
            <person name="Welte C.U."/>
        </authorList>
    </citation>
    <scope>NUCLEOTIDE SEQUENCE [LARGE SCALE GENOMIC DNA]</scope>
    <source>
        <strain evidence="2">SB12</strain>
    </source>
</reference>
<comment type="similarity">
    <text evidence="1">Belongs to the ComF/GntX family.</text>
</comment>
<evidence type="ECO:0000313" key="2">
    <source>
        <dbReference type="EMBL" id="KAB2933940.1"/>
    </source>
</evidence>
<dbReference type="AlphaFoldDB" id="A0A833LXZ3"/>
<gene>
    <name evidence="2" type="ORF">F9K24_05595</name>
</gene>
<dbReference type="EMBL" id="WBUI01000004">
    <property type="protein sequence ID" value="KAB2933940.1"/>
    <property type="molecule type" value="Genomic_DNA"/>
</dbReference>
<comment type="caution">
    <text evidence="2">The sequence shown here is derived from an EMBL/GenBank/DDBJ whole genome shotgun (WGS) entry which is preliminary data.</text>
</comment>
<name>A0A833LXZ3_9LEPT</name>
<dbReference type="InterPro" id="IPR051910">
    <property type="entry name" value="ComF/GntX_DNA_util-trans"/>
</dbReference>
<dbReference type="InterPro" id="IPR000836">
    <property type="entry name" value="PRTase_dom"/>
</dbReference>